<dbReference type="SUPFAM" id="SSF88697">
    <property type="entry name" value="PUA domain-like"/>
    <property type="match status" value="1"/>
</dbReference>
<accession>A0A9W7ERV1</accession>
<reference evidence="3" key="1">
    <citation type="journal article" date="2023" name="Commun. Biol.">
        <title>Genome analysis of Parmales, the sister group of diatoms, reveals the evolutionary specialization of diatoms from phago-mixotrophs to photoautotrophs.</title>
        <authorList>
            <person name="Ban H."/>
            <person name="Sato S."/>
            <person name="Yoshikawa S."/>
            <person name="Yamada K."/>
            <person name="Nakamura Y."/>
            <person name="Ichinomiya M."/>
            <person name="Sato N."/>
            <person name="Blanc-Mathieu R."/>
            <person name="Endo H."/>
            <person name="Kuwata A."/>
            <person name="Ogata H."/>
        </authorList>
    </citation>
    <scope>NUCLEOTIDE SEQUENCE [LARGE SCALE GENOMIC DNA]</scope>
    <source>
        <strain evidence="3">NIES 3699</strain>
    </source>
</reference>
<evidence type="ECO:0000256" key="1">
    <source>
        <dbReference type="SAM" id="MobiDB-lite"/>
    </source>
</evidence>
<evidence type="ECO:0008006" key="4">
    <source>
        <dbReference type="Google" id="ProtNLM"/>
    </source>
</evidence>
<dbReference type="InterPro" id="IPR046336">
    <property type="entry name" value="Lon_prtase_N_sf"/>
</dbReference>
<dbReference type="InterPro" id="IPR015947">
    <property type="entry name" value="PUA-like_sf"/>
</dbReference>
<gene>
    <name evidence="2" type="ORF">TrVE_jg12198</name>
</gene>
<protein>
    <recommendedName>
        <fullName evidence="4">Lon N-terminal domain-containing protein</fullName>
    </recommendedName>
</protein>
<dbReference type="AlphaFoldDB" id="A0A9W7ERV1"/>
<dbReference type="EMBL" id="BRXX01000092">
    <property type="protein sequence ID" value="GMH89298.1"/>
    <property type="molecule type" value="Genomic_DNA"/>
</dbReference>
<proteinExistence type="predicted"/>
<organism evidence="2 3">
    <name type="scientific">Triparma verrucosa</name>
    <dbReference type="NCBI Taxonomy" id="1606542"/>
    <lineage>
        <taxon>Eukaryota</taxon>
        <taxon>Sar</taxon>
        <taxon>Stramenopiles</taxon>
        <taxon>Ochrophyta</taxon>
        <taxon>Bolidophyceae</taxon>
        <taxon>Parmales</taxon>
        <taxon>Triparmaceae</taxon>
        <taxon>Triparma</taxon>
    </lineage>
</organism>
<keyword evidence="3" id="KW-1185">Reference proteome</keyword>
<feature type="compositionally biased region" description="Gly residues" evidence="1">
    <location>
        <begin position="356"/>
        <end position="366"/>
    </location>
</feature>
<evidence type="ECO:0000313" key="2">
    <source>
        <dbReference type="EMBL" id="GMH89298.1"/>
    </source>
</evidence>
<feature type="region of interest" description="Disordered" evidence="1">
    <location>
        <begin position="356"/>
        <end position="377"/>
    </location>
</feature>
<evidence type="ECO:0000313" key="3">
    <source>
        <dbReference type="Proteomes" id="UP001165160"/>
    </source>
</evidence>
<dbReference type="Gene3D" id="2.30.130.40">
    <property type="entry name" value="LON domain-like"/>
    <property type="match status" value="1"/>
</dbReference>
<sequence length="377" mass="42157">MGCGNEHFLVLGIVNFSSFPLLPEELAGFKMNSLLLLVLLPLSALSLTPPISYLPLQPVTINTNTKINIIPTFPLGSAVYTPGESVTLSIFEPRYRKMYDHILLNGSRRFIVPQTITDPTTGEKKVSEYAPVLYLDELKDVSGKTGDQVKYLCSHSCVGIARIAGVKRLSQPGQDEWMECYAEVLPEEVITVEDAVDLTAIRSHYKKLVDLQHTTTSSVRFTKDSVNTLALAPGREEGSLWSTVRLWSRFKDQYASNLEREIQESLQIKILDHLKELNQENTASINFESLPDNLKKEVLEVERRVREECAPIYEESNRFLQVCLQMSYGERVKEVCGRIEEEVRLGEGRVMLSNIIGGGGGNGGAEGGERKDEEGFQ</sequence>
<comment type="caution">
    <text evidence="2">The sequence shown here is derived from an EMBL/GenBank/DDBJ whole genome shotgun (WGS) entry which is preliminary data.</text>
</comment>
<feature type="compositionally biased region" description="Basic and acidic residues" evidence="1">
    <location>
        <begin position="367"/>
        <end position="377"/>
    </location>
</feature>
<name>A0A9W7ERV1_9STRA</name>
<dbReference type="Proteomes" id="UP001165160">
    <property type="component" value="Unassembled WGS sequence"/>
</dbReference>